<keyword evidence="7" id="KW-0732">Signal</keyword>
<dbReference type="GO" id="GO:0045454">
    <property type="term" value="P:cell redox homeostasis"/>
    <property type="evidence" value="ECO:0007669"/>
    <property type="project" value="TreeGrafter"/>
</dbReference>
<evidence type="ECO:0000256" key="4">
    <source>
        <dbReference type="ARBA" id="ARBA00022989"/>
    </source>
</evidence>
<dbReference type="Gene3D" id="2.60.40.1250">
    <property type="entry name" value="Thiol:disulfide interchange protein DsbD, N-terminal domain"/>
    <property type="match status" value="1"/>
</dbReference>
<dbReference type="GO" id="GO:0017004">
    <property type="term" value="P:cytochrome complex assembly"/>
    <property type="evidence" value="ECO:0007669"/>
    <property type="project" value="UniProtKB-KW"/>
</dbReference>
<dbReference type="Gene3D" id="3.40.30.10">
    <property type="entry name" value="Glutaredoxin"/>
    <property type="match status" value="1"/>
</dbReference>
<dbReference type="InterPro" id="IPR036249">
    <property type="entry name" value="Thioredoxin-like_sf"/>
</dbReference>
<gene>
    <name evidence="10" type="ORF">EDD80_10715</name>
</gene>
<dbReference type="InterPro" id="IPR036929">
    <property type="entry name" value="DsbDN_sf"/>
</dbReference>
<comment type="subcellular location">
    <subcellularLocation>
        <location evidence="1">Membrane</location>
        <topology evidence="1">Multi-pass membrane protein</topology>
    </subcellularLocation>
</comment>
<reference evidence="10 11" key="1">
    <citation type="submission" date="2019-03" db="EMBL/GenBank/DDBJ databases">
        <title>Genomic Encyclopedia of Type Strains, Phase IV (KMG-IV): sequencing the most valuable type-strain genomes for metagenomic binning, comparative biology and taxonomic classification.</title>
        <authorList>
            <person name="Goeker M."/>
        </authorList>
    </citation>
    <scope>NUCLEOTIDE SEQUENCE [LARGE SCALE GENOMIC DNA]</scope>
    <source>
        <strain evidence="10 11">DSM 21100</strain>
    </source>
</reference>
<evidence type="ECO:0000313" key="10">
    <source>
        <dbReference type="EMBL" id="TCS86482.1"/>
    </source>
</evidence>
<keyword evidence="3" id="KW-0201">Cytochrome c-type biogenesis</keyword>
<evidence type="ECO:0000256" key="6">
    <source>
        <dbReference type="SAM" id="Phobius"/>
    </source>
</evidence>
<dbReference type="PANTHER" id="PTHR32234:SF0">
    <property type="entry name" value="THIOL:DISULFIDE INTERCHANGE PROTEIN DSBD"/>
    <property type="match status" value="1"/>
</dbReference>
<evidence type="ECO:0000256" key="2">
    <source>
        <dbReference type="ARBA" id="ARBA00022692"/>
    </source>
</evidence>
<proteinExistence type="predicted"/>
<keyword evidence="4 6" id="KW-1133">Transmembrane helix</keyword>
<feature type="transmembrane region" description="Helical" evidence="6">
    <location>
        <begin position="438"/>
        <end position="458"/>
    </location>
</feature>
<feature type="chain" id="PRO_5020221556" evidence="7">
    <location>
        <begin position="20"/>
        <end position="680"/>
    </location>
</feature>
<sequence length="680" mass="73102">MKKFVLVLLLLACGGLSFAQIYDPVQWRITAEEITKEQASVTITAEIEPGWHLYSQFIPEGGPQATTFQFEKSPDYELAGTTAEKPDAVASYDPNFDMEISWHTVKVRFVQQVRLKKPEAMVKGTVEYMVCNDTACLPPEIVPFTLKIDASAPGGSASGSFERPGGTSGAAFNARTAEGGTAGALASAGTSGAAGPASPGPAPAAGKSFWGIFLAGLLGGFAAFLMPCIYPMIPLTASFFTRQSGSRSKGIRNALIYGLSIIVIYVGLGLAVTLIFGASALNAAASSAIFNLVFFGIILLFAISFLGGFEITLPSRFVNKVDARSHQRNLTGIFFMAFTLSLVSFSCTGPIIGLLLVEAVAKGSLMGPAAGMLGFSAALAIPFVLFAIFPAFLKELPKSGSWLNTVKVSLGFIELALAMKFLSNVDLAYHWGILDREVFLAIWIVIFGLLGLFLLGKLKLFSENPETLSLPRLLFAALALSFTIYMVPGMWGAPLKAISAWLPPQPTQDFDLHRTGPAAADDAQVSGKKYGGIFHAPHGLDAFYDYEEGLAHARKVNKPVLIDFTGWSCVNCRKMEASVWSDPAVLSRLKNDYVLVSLYVDDKTALAEGEQYTSSFSGKKITRIGQKWSDLQASTFGTNAQPHYVIADHEGAPLVPPRGFDLDISNYVDFLETGIEAFKR</sequence>
<organism evidence="10 11">
    <name type="scientific">Anseongella ginsenosidimutans</name>
    <dbReference type="NCBI Taxonomy" id="496056"/>
    <lineage>
        <taxon>Bacteria</taxon>
        <taxon>Pseudomonadati</taxon>
        <taxon>Bacteroidota</taxon>
        <taxon>Sphingobacteriia</taxon>
        <taxon>Sphingobacteriales</taxon>
        <taxon>Sphingobacteriaceae</taxon>
        <taxon>Anseongella</taxon>
    </lineage>
</organism>
<feature type="transmembrane region" description="Helical" evidence="6">
    <location>
        <begin position="288"/>
        <end position="309"/>
    </location>
</feature>
<dbReference type="GO" id="GO:0015035">
    <property type="term" value="F:protein-disulfide reductase activity"/>
    <property type="evidence" value="ECO:0007669"/>
    <property type="project" value="TreeGrafter"/>
</dbReference>
<protein>
    <submittedName>
        <fullName evidence="10">Thiol:disulfide interchange protein DsbD</fullName>
    </submittedName>
</protein>
<dbReference type="Pfam" id="PF13899">
    <property type="entry name" value="Thioredoxin_7"/>
    <property type="match status" value="1"/>
</dbReference>
<dbReference type="AlphaFoldDB" id="A0A4R3KP95"/>
<keyword evidence="11" id="KW-1185">Reference proteome</keyword>
<accession>A0A4R3KP95</accession>
<evidence type="ECO:0000259" key="9">
    <source>
        <dbReference type="Pfam" id="PF11412"/>
    </source>
</evidence>
<feature type="transmembrane region" description="Helical" evidence="6">
    <location>
        <begin position="405"/>
        <end position="423"/>
    </location>
</feature>
<dbReference type="RefSeq" id="WP_132129500.1">
    <property type="nucleotide sequence ID" value="NZ_CP042432.1"/>
</dbReference>
<dbReference type="SUPFAM" id="SSF52833">
    <property type="entry name" value="Thioredoxin-like"/>
    <property type="match status" value="1"/>
</dbReference>
<dbReference type="EMBL" id="SMAD01000007">
    <property type="protein sequence ID" value="TCS86482.1"/>
    <property type="molecule type" value="Genomic_DNA"/>
</dbReference>
<feature type="transmembrane region" description="Helical" evidence="6">
    <location>
        <begin position="209"/>
        <end position="233"/>
    </location>
</feature>
<keyword evidence="2 6" id="KW-0812">Transmembrane</keyword>
<dbReference type="Pfam" id="PF02683">
    <property type="entry name" value="DsbD_TM"/>
    <property type="match status" value="1"/>
</dbReference>
<feature type="transmembrane region" description="Helical" evidence="6">
    <location>
        <begin position="254"/>
        <end position="276"/>
    </location>
</feature>
<evidence type="ECO:0000256" key="1">
    <source>
        <dbReference type="ARBA" id="ARBA00004141"/>
    </source>
</evidence>
<evidence type="ECO:0000256" key="3">
    <source>
        <dbReference type="ARBA" id="ARBA00022748"/>
    </source>
</evidence>
<evidence type="ECO:0000259" key="8">
    <source>
        <dbReference type="Pfam" id="PF02683"/>
    </source>
</evidence>
<dbReference type="InterPro" id="IPR003834">
    <property type="entry name" value="Cyt_c_assmbl_TM_dom"/>
</dbReference>
<dbReference type="PANTHER" id="PTHR32234">
    <property type="entry name" value="THIOL:DISULFIDE INTERCHANGE PROTEIN DSBD"/>
    <property type="match status" value="1"/>
</dbReference>
<dbReference type="Pfam" id="PF11412">
    <property type="entry name" value="DsbD_N"/>
    <property type="match status" value="1"/>
</dbReference>
<keyword evidence="5 6" id="KW-0472">Membrane</keyword>
<dbReference type="InterPro" id="IPR028250">
    <property type="entry name" value="DsbDN"/>
</dbReference>
<feature type="domain" description="Thiol:disulfide interchange protein DsbD N-terminal" evidence="9">
    <location>
        <begin position="35"/>
        <end position="140"/>
    </location>
</feature>
<feature type="transmembrane region" description="Helical" evidence="6">
    <location>
        <begin position="330"/>
        <end position="357"/>
    </location>
</feature>
<dbReference type="Proteomes" id="UP000295807">
    <property type="component" value="Unassembled WGS sequence"/>
</dbReference>
<name>A0A4R3KP95_9SPHI</name>
<feature type="signal peptide" evidence="7">
    <location>
        <begin position="1"/>
        <end position="19"/>
    </location>
</feature>
<evidence type="ECO:0000256" key="7">
    <source>
        <dbReference type="SAM" id="SignalP"/>
    </source>
</evidence>
<comment type="caution">
    <text evidence="10">The sequence shown here is derived from an EMBL/GenBank/DDBJ whole genome shotgun (WGS) entry which is preliminary data.</text>
</comment>
<dbReference type="GO" id="GO:0016020">
    <property type="term" value="C:membrane"/>
    <property type="evidence" value="ECO:0007669"/>
    <property type="project" value="UniProtKB-SubCell"/>
</dbReference>
<evidence type="ECO:0000313" key="11">
    <source>
        <dbReference type="Proteomes" id="UP000295807"/>
    </source>
</evidence>
<feature type="domain" description="Cytochrome C biogenesis protein transmembrane" evidence="8">
    <location>
        <begin position="212"/>
        <end position="424"/>
    </location>
</feature>
<evidence type="ECO:0000256" key="5">
    <source>
        <dbReference type="ARBA" id="ARBA00023136"/>
    </source>
</evidence>
<dbReference type="OrthoDB" id="9811036at2"/>
<feature type="transmembrane region" description="Helical" evidence="6">
    <location>
        <begin position="470"/>
        <end position="491"/>
    </location>
</feature>
<feature type="transmembrane region" description="Helical" evidence="6">
    <location>
        <begin position="369"/>
        <end position="393"/>
    </location>
</feature>